<proteinExistence type="predicted"/>
<accession>A0A2N7BK86</accession>
<reference evidence="3" key="1">
    <citation type="submission" date="2016-07" db="EMBL/GenBank/DDBJ databases">
        <title>Nontailed viruses are major unrecognized killers of bacteria in the ocean.</title>
        <authorList>
            <person name="Kauffman K."/>
            <person name="Hussain F."/>
            <person name="Yang J."/>
            <person name="Arevalo P."/>
            <person name="Brown J."/>
            <person name="Cutler M."/>
            <person name="Kelly L."/>
            <person name="Polz M.F."/>
        </authorList>
    </citation>
    <scope>NUCLEOTIDE SEQUENCE [LARGE SCALE GENOMIC DNA]</scope>
    <source>
        <strain evidence="3">10N.286.55.C1</strain>
    </source>
</reference>
<keyword evidence="1" id="KW-0175">Coiled coil</keyword>
<gene>
    <name evidence="2" type="ORF">BCV30_17120</name>
</gene>
<sequence length="542" mass="63136">MKNKAITCFFSTLPYSGTAEKQAKLKKSAGHSIRDENAKSETIEWNPDLSHLNEVYINNQWTKLDELSNDDKSQFIESIRLPQKPQEGLAKCKQRKRAYKKKLKAALQSEKGNPEGANYIAKILGTPEHVPLKLDSLLNEARSIDFSRKKQRLNAFEKYISLHNKLVAFPKNLNSNLVEESIFVIPHRNKVSQDLLCGKEMAEAFMNYYRRFFKDYEILAVFVHSDERSLNEDTGEHVHLFLNAQNSRTKEWDLRVAKANLAQKMKLTLNRSHSPIQYKKGACFTRKEQSEHGALLQECFRRFMNKNLFIEKGLSMEFNQELQKDKQKVKEMRRQGKQKKSERDCNYHTRMLEKEQLQIEQKISAKLEELSQLNQHINEVKNQQKEEQEKIRRLHVDIDLLRSDTNAATNQLDKTSTALSTVKEQLKTAESKVLHNEEKNEQLEKSNSYLKKVIAKLTHTVVETLAPIFQDIMKSFVFEQRDEKELLTLLERRMSAHMKKLDGNPIQQALVCGMKDALLDNRENLNTASPKKRRMSAVREFD</sequence>
<evidence type="ECO:0000256" key="1">
    <source>
        <dbReference type="SAM" id="Coils"/>
    </source>
</evidence>
<comment type="caution">
    <text evidence="2">The sequence shown here is derived from an EMBL/GenBank/DDBJ whole genome shotgun (WGS) entry which is preliminary data.</text>
</comment>
<evidence type="ECO:0000313" key="2">
    <source>
        <dbReference type="EMBL" id="PME57854.1"/>
    </source>
</evidence>
<dbReference type="EMBL" id="MCSI01000162">
    <property type="protein sequence ID" value="PME57854.1"/>
    <property type="molecule type" value="Genomic_DNA"/>
</dbReference>
<dbReference type="RefSeq" id="WP_102267054.1">
    <property type="nucleotide sequence ID" value="NZ_MCSH01000080.1"/>
</dbReference>
<protein>
    <submittedName>
        <fullName evidence="2">Uncharacterized protein</fullName>
    </submittedName>
</protein>
<name>A0A2N7BK86_9VIBR</name>
<dbReference type="Proteomes" id="UP000235778">
    <property type="component" value="Unassembled WGS sequence"/>
</dbReference>
<organism evidence="2 3">
    <name type="scientific">Vibrio lentus</name>
    <dbReference type="NCBI Taxonomy" id="136468"/>
    <lineage>
        <taxon>Bacteria</taxon>
        <taxon>Pseudomonadati</taxon>
        <taxon>Pseudomonadota</taxon>
        <taxon>Gammaproteobacteria</taxon>
        <taxon>Vibrionales</taxon>
        <taxon>Vibrionaceae</taxon>
        <taxon>Vibrio</taxon>
    </lineage>
</organism>
<feature type="coiled-coil region" evidence="1">
    <location>
        <begin position="315"/>
        <end position="446"/>
    </location>
</feature>
<dbReference type="AlphaFoldDB" id="A0A2N7BK86"/>
<evidence type="ECO:0000313" key="3">
    <source>
        <dbReference type="Proteomes" id="UP000235778"/>
    </source>
</evidence>